<organism evidence="1 2">
    <name type="scientific">Prevotella heparinolytica</name>
    <dbReference type="NCBI Taxonomy" id="28113"/>
    <lineage>
        <taxon>Bacteria</taxon>
        <taxon>Pseudomonadati</taxon>
        <taxon>Bacteroidota</taxon>
        <taxon>Bacteroidia</taxon>
        <taxon>Bacteroidales</taxon>
        <taxon>Bacteroidaceae</taxon>
        <taxon>Bacteroides</taxon>
    </lineage>
</organism>
<dbReference type="RefSeq" id="WP_106068455.1">
    <property type="nucleotide sequence ID" value="NZ_CP027234.1"/>
</dbReference>
<name>A0A2R3MPD4_9BACE</name>
<proteinExistence type="predicted"/>
<dbReference type="Proteomes" id="UP000295600">
    <property type="component" value="Unassembled WGS sequence"/>
</dbReference>
<dbReference type="EMBL" id="SLXB01000033">
    <property type="protein sequence ID" value="TCO87295.1"/>
    <property type="molecule type" value="Genomic_DNA"/>
</dbReference>
<dbReference type="GeneID" id="94547327"/>
<accession>A0A2R3MPD4</accession>
<comment type="caution">
    <text evidence="1">The sequence shown here is derived from an EMBL/GenBank/DDBJ whole genome shotgun (WGS) entry which is preliminary data.</text>
</comment>
<dbReference type="KEGG" id="bhf:C3V43_02495"/>
<reference evidence="1 2" key="1">
    <citation type="submission" date="2019-03" db="EMBL/GenBank/DDBJ databases">
        <title>Genomic Encyclopedia of Type Strains, Phase IV (KMG-IV): sequencing the most valuable type-strain genomes for metagenomic binning, comparative biology and taxonomic classification.</title>
        <authorList>
            <person name="Goeker M."/>
        </authorList>
    </citation>
    <scope>NUCLEOTIDE SEQUENCE [LARGE SCALE GENOMIC DNA]</scope>
    <source>
        <strain evidence="1 2">DSM 23917</strain>
    </source>
</reference>
<gene>
    <name evidence="1" type="ORF">EV202_1332</name>
</gene>
<protein>
    <submittedName>
        <fullName evidence="1">Uncharacterized protein</fullName>
    </submittedName>
</protein>
<dbReference type="AlphaFoldDB" id="A0A2R3MPD4"/>
<sequence>MKSRTPIISTIRFRRWSRKSYAAFACIRRCVTIGCLRKDVADCSLAKQKVTGAATYTGCSMESVWKGVTKRKEDDYSTSPQIEAFLFFGMPENIILLNILSGIQGVNFIKTGKKYSFPQRSNSTGTVYRNLYDLCRSSILINRAFY</sequence>
<evidence type="ECO:0000313" key="2">
    <source>
        <dbReference type="Proteomes" id="UP000295600"/>
    </source>
</evidence>
<evidence type="ECO:0000313" key="1">
    <source>
        <dbReference type="EMBL" id="TCO87295.1"/>
    </source>
</evidence>